<dbReference type="Proteomes" id="UP001412067">
    <property type="component" value="Unassembled WGS sequence"/>
</dbReference>
<evidence type="ECO:0000313" key="2">
    <source>
        <dbReference type="Proteomes" id="UP001412067"/>
    </source>
</evidence>
<protein>
    <submittedName>
        <fullName evidence="1">Uncharacterized protein</fullName>
    </submittedName>
</protein>
<reference evidence="1 2" key="1">
    <citation type="journal article" date="2022" name="Nat. Plants">
        <title>Genomes of leafy and leafless Platanthera orchids illuminate the evolution of mycoheterotrophy.</title>
        <authorList>
            <person name="Li M.H."/>
            <person name="Liu K.W."/>
            <person name="Li Z."/>
            <person name="Lu H.C."/>
            <person name="Ye Q.L."/>
            <person name="Zhang D."/>
            <person name="Wang J.Y."/>
            <person name="Li Y.F."/>
            <person name="Zhong Z.M."/>
            <person name="Liu X."/>
            <person name="Yu X."/>
            <person name="Liu D.K."/>
            <person name="Tu X.D."/>
            <person name="Liu B."/>
            <person name="Hao Y."/>
            <person name="Liao X.Y."/>
            <person name="Jiang Y.T."/>
            <person name="Sun W.H."/>
            <person name="Chen J."/>
            <person name="Chen Y.Q."/>
            <person name="Ai Y."/>
            <person name="Zhai J.W."/>
            <person name="Wu S.S."/>
            <person name="Zhou Z."/>
            <person name="Hsiao Y.Y."/>
            <person name="Wu W.L."/>
            <person name="Chen Y.Y."/>
            <person name="Lin Y.F."/>
            <person name="Hsu J.L."/>
            <person name="Li C.Y."/>
            <person name="Wang Z.W."/>
            <person name="Zhao X."/>
            <person name="Zhong W.Y."/>
            <person name="Ma X.K."/>
            <person name="Ma L."/>
            <person name="Huang J."/>
            <person name="Chen G.Z."/>
            <person name="Huang M.Z."/>
            <person name="Huang L."/>
            <person name="Peng D.H."/>
            <person name="Luo Y.B."/>
            <person name="Zou S.Q."/>
            <person name="Chen S.P."/>
            <person name="Lan S."/>
            <person name="Tsai W.C."/>
            <person name="Van de Peer Y."/>
            <person name="Liu Z.J."/>
        </authorList>
    </citation>
    <scope>NUCLEOTIDE SEQUENCE [LARGE SCALE GENOMIC DNA]</scope>
    <source>
        <strain evidence="1">Lor288</strain>
    </source>
</reference>
<comment type="caution">
    <text evidence="1">The sequence shown here is derived from an EMBL/GenBank/DDBJ whole genome shotgun (WGS) entry which is preliminary data.</text>
</comment>
<dbReference type="EMBL" id="JBBWWR010000008">
    <property type="protein sequence ID" value="KAK8962093.1"/>
    <property type="molecule type" value="Genomic_DNA"/>
</dbReference>
<name>A0ABR2MGK5_9ASPA</name>
<sequence>MGCVSSKILMRSGSFKEELQKLGLRRRRRTDSYEEIIISKNGTEQFVAVLCSSRSNTTATKMIKEHESSTQVSLQKEEVEEQELENSIETINVWELLAGLENDNEEKVKEKGEPSECINTIKEDSETSEVEKGFKRKMVANELAAMRVPAFEFARTGSLRDWLSQGGQEFSSHESYVTPRIGRYEYASGNKEDFFYPNLVSQLEQAMEDMILEEEKILGQIM</sequence>
<keyword evidence="2" id="KW-1185">Reference proteome</keyword>
<organism evidence="1 2">
    <name type="scientific">Platanthera guangdongensis</name>
    <dbReference type="NCBI Taxonomy" id="2320717"/>
    <lineage>
        <taxon>Eukaryota</taxon>
        <taxon>Viridiplantae</taxon>
        <taxon>Streptophyta</taxon>
        <taxon>Embryophyta</taxon>
        <taxon>Tracheophyta</taxon>
        <taxon>Spermatophyta</taxon>
        <taxon>Magnoliopsida</taxon>
        <taxon>Liliopsida</taxon>
        <taxon>Asparagales</taxon>
        <taxon>Orchidaceae</taxon>
        <taxon>Orchidoideae</taxon>
        <taxon>Orchideae</taxon>
        <taxon>Orchidinae</taxon>
        <taxon>Platanthera</taxon>
    </lineage>
</organism>
<gene>
    <name evidence="1" type="ORF">KSP40_PGU009514</name>
</gene>
<proteinExistence type="predicted"/>
<accession>A0ABR2MGK5</accession>
<evidence type="ECO:0000313" key="1">
    <source>
        <dbReference type="EMBL" id="KAK8962093.1"/>
    </source>
</evidence>